<name>A0A7J8N153_9ROSI</name>
<organism evidence="1 2">
    <name type="scientific">Gossypium lobatum</name>
    <dbReference type="NCBI Taxonomy" id="34289"/>
    <lineage>
        <taxon>Eukaryota</taxon>
        <taxon>Viridiplantae</taxon>
        <taxon>Streptophyta</taxon>
        <taxon>Embryophyta</taxon>
        <taxon>Tracheophyta</taxon>
        <taxon>Spermatophyta</taxon>
        <taxon>Magnoliopsida</taxon>
        <taxon>eudicotyledons</taxon>
        <taxon>Gunneridae</taxon>
        <taxon>Pentapetalae</taxon>
        <taxon>rosids</taxon>
        <taxon>malvids</taxon>
        <taxon>Malvales</taxon>
        <taxon>Malvaceae</taxon>
        <taxon>Malvoideae</taxon>
        <taxon>Gossypium</taxon>
    </lineage>
</organism>
<keyword evidence="2" id="KW-1185">Reference proteome</keyword>
<dbReference type="Proteomes" id="UP000593572">
    <property type="component" value="Unassembled WGS sequence"/>
</dbReference>
<reference evidence="1 2" key="1">
    <citation type="journal article" date="2019" name="Genome Biol. Evol.">
        <title>Insights into the evolution of the New World diploid cottons (Gossypium, subgenus Houzingenia) based on genome sequencing.</title>
        <authorList>
            <person name="Grover C.E."/>
            <person name="Arick M.A. 2nd"/>
            <person name="Thrash A."/>
            <person name="Conover J.L."/>
            <person name="Sanders W.S."/>
            <person name="Peterson D.G."/>
            <person name="Frelichowski J.E."/>
            <person name="Scheffler J.A."/>
            <person name="Scheffler B.E."/>
            <person name="Wendel J.F."/>
        </authorList>
    </citation>
    <scope>NUCLEOTIDE SEQUENCE [LARGE SCALE GENOMIC DNA]</scope>
    <source>
        <strain evidence="1">157</strain>
        <tissue evidence="1">Leaf</tissue>
    </source>
</reference>
<sequence>MSIGFEIAEIGWYLSIREKSKHTL</sequence>
<evidence type="ECO:0000313" key="2">
    <source>
        <dbReference type="Proteomes" id="UP000593572"/>
    </source>
</evidence>
<protein>
    <submittedName>
        <fullName evidence="1">Uncharacterized protein</fullName>
    </submittedName>
</protein>
<proteinExistence type="predicted"/>
<evidence type="ECO:0000313" key="1">
    <source>
        <dbReference type="EMBL" id="MBA0570728.1"/>
    </source>
</evidence>
<accession>A0A7J8N153</accession>
<feature type="non-terminal residue" evidence="1">
    <location>
        <position position="24"/>
    </location>
</feature>
<dbReference type="AlphaFoldDB" id="A0A7J8N153"/>
<dbReference type="EMBL" id="JABEZX010000011">
    <property type="protein sequence ID" value="MBA0570728.1"/>
    <property type="molecule type" value="Genomic_DNA"/>
</dbReference>
<gene>
    <name evidence="1" type="ORF">Golob_004343</name>
</gene>
<comment type="caution">
    <text evidence="1">The sequence shown here is derived from an EMBL/GenBank/DDBJ whole genome shotgun (WGS) entry which is preliminary data.</text>
</comment>